<dbReference type="InterPro" id="IPR037171">
    <property type="entry name" value="NagB/RpiA_transferase-like"/>
</dbReference>
<comment type="caution">
    <text evidence="6">The sequence shown here is derived from an EMBL/GenBank/DDBJ whole genome shotgun (WGS) entry which is preliminary data.</text>
</comment>
<reference evidence="6 7" key="1">
    <citation type="journal article" date="2015" name="Genome Announc.">
        <title>Expanding the biotechnology potential of lactobacilli through comparative genomics of 213 strains and associated genera.</title>
        <authorList>
            <person name="Sun Z."/>
            <person name="Harris H.M."/>
            <person name="McCann A."/>
            <person name="Guo C."/>
            <person name="Argimon S."/>
            <person name="Zhang W."/>
            <person name="Yang X."/>
            <person name="Jeffery I.B."/>
            <person name="Cooney J.C."/>
            <person name="Kagawa T.F."/>
            <person name="Liu W."/>
            <person name="Song Y."/>
            <person name="Salvetti E."/>
            <person name="Wrobel A."/>
            <person name="Rasinkangas P."/>
            <person name="Parkhill J."/>
            <person name="Rea M.C."/>
            <person name="O'Sullivan O."/>
            <person name="Ritari J."/>
            <person name="Douillard F.P."/>
            <person name="Paul Ross R."/>
            <person name="Yang R."/>
            <person name="Briner A.E."/>
            <person name="Felis G.E."/>
            <person name="de Vos W.M."/>
            <person name="Barrangou R."/>
            <person name="Klaenhammer T.R."/>
            <person name="Caufield P.W."/>
            <person name="Cui Y."/>
            <person name="Zhang H."/>
            <person name="O'Toole P.W."/>
        </authorList>
    </citation>
    <scope>NUCLEOTIDE SEQUENCE [LARGE SCALE GENOMIC DNA]</scope>
    <source>
        <strain evidence="6 7">DSM 16761</strain>
    </source>
</reference>
<dbReference type="InterPro" id="IPR007324">
    <property type="entry name" value="Sugar-bd_dom_put"/>
</dbReference>
<dbReference type="PATRIC" id="fig|1423767.3.peg.145"/>
<dbReference type="GO" id="GO:0003677">
    <property type="term" value="F:DNA binding"/>
    <property type="evidence" value="ECO:0007669"/>
    <property type="project" value="UniProtKB-KW"/>
</dbReference>
<keyword evidence="4" id="KW-0804">Transcription</keyword>
<dbReference type="PANTHER" id="PTHR34294">
    <property type="entry name" value="TRANSCRIPTIONAL REGULATOR-RELATED"/>
    <property type="match status" value="1"/>
</dbReference>
<name>A0A0R1VI17_9LACO</name>
<evidence type="ECO:0000256" key="1">
    <source>
        <dbReference type="ARBA" id="ARBA00010466"/>
    </source>
</evidence>
<sequence>MAQLTDEQLADIAHDFYLSKLNIGEISQKYNLSRYLITKALDDAEMRGIVKIQITQGVKRNQVLEREFQKKFGLKEVFILHSYEDKDDDGEAVINYASKQIENYLQNTKIAGVSWGSTMRGVINDFSEETLTKLYFVQLLGQPINANRRKNPLAQEAADSLHAHSLNLPAPLYTINPKIIPSLKTEPYFKIIENCYHDLELLFTGLGTFDAFRTNQFLLANYGPKLFKDIPQDKIAGMIMGRPYDIDGNFFPSIEKHICGISMEDIMKTPIRFCVVSNRFKSEALLGALRSGIITHLVTNDAIAERVLQQED</sequence>
<dbReference type="PANTHER" id="PTHR34294:SF1">
    <property type="entry name" value="TRANSCRIPTIONAL REGULATOR LSRR"/>
    <property type="match status" value="1"/>
</dbReference>
<gene>
    <name evidence="6" type="ORF">FC59_GL000137</name>
</gene>
<evidence type="ECO:0000259" key="5">
    <source>
        <dbReference type="Pfam" id="PF04198"/>
    </source>
</evidence>
<dbReference type="GO" id="GO:0030246">
    <property type="term" value="F:carbohydrate binding"/>
    <property type="evidence" value="ECO:0007669"/>
    <property type="project" value="InterPro"/>
</dbReference>
<dbReference type="RefSeq" id="WP_025015089.1">
    <property type="nucleotide sequence ID" value="NZ_AZFU01000011.1"/>
</dbReference>
<dbReference type="Proteomes" id="UP000051307">
    <property type="component" value="Unassembled WGS sequence"/>
</dbReference>
<accession>A0A0R1VI17</accession>
<evidence type="ECO:0000256" key="2">
    <source>
        <dbReference type="ARBA" id="ARBA00023015"/>
    </source>
</evidence>
<dbReference type="eggNOG" id="COG2390">
    <property type="taxonomic scope" value="Bacteria"/>
</dbReference>
<organism evidence="6 7">
    <name type="scientific">Lactobacillus kitasatonis DSM 16761 = JCM 1039</name>
    <dbReference type="NCBI Taxonomy" id="1423767"/>
    <lineage>
        <taxon>Bacteria</taxon>
        <taxon>Bacillati</taxon>
        <taxon>Bacillota</taxon>
        <taxon>Bacilli</taxon>
        <taxon>Lactobacillales</taxon>
        <taxon>Lactobacillaceae</taxon>
        <taxon>Lactobacillus</taxon>
    </lineage>
</organism>
<protein>
    <recommendedName>
        <fullName evidence="5">Sugar-binding domain-containing protein</fullName>
    </recommendedName>
</protein>
<feature type="domain" description="Sugar-binding" evidence="5">
    <location>
        <begin position="62"/>
        <end position="308"/>
    </location>
</feature>
<evidence type="ECO:0000313" key="6">
    <source>
        <dbReference type="EMBL" id="KRM05440.1"/>
    </source>
</evidence>
<keyword evidence="2" id="KW-0805">Transcription regulation</keyword>
<dbReference type="InterPro" id="IPR051054">
    <property type="entry name" value="SorC_transcr_regulators"/>
</dbReference>
<dbReference type="Gene3D" id="3.40.50.1360">
    <property type="match status" value="1"/>
</dbReference>
<evidence type="ECO:0000256" key="3">
    <source>
        <dbReference type="ARBA" id="ARBA00023125"/>
    </source>
</evidence>
<dbReference type="AlphaFoldDB" id="A0A0R1VI17"/>
<proteinExistence type="inferred from homology"/>
<evidence type="ECO:0000256" key="4">
    <source>
        <dbReference type="ARBA" id="ARBA00023163"/>
    </source>
</evidence>
<dbReference type="SUPFAM" id="SSF100950">
    <property type="entry name" value="NagB/RpiA/CoA transferase-like"/>
    <property type="match status" value="1"/>
</dbReference>
<dbReference type="Gene3D" id="1.10.10.10">
    <property type="entry name" value="Winged helix-like DNA-binding domain superfamily/Winged helix DNA-binding domain"/>
    <property type="match status" value="1"/>
</dbReference>
<keyword evidence="3" id="KW-0238">DNA-binding</keyword>
<evidence type="ECO:0000313" key="7">
    <source>
        <dbReference type="Proteomes" id="UP000051307"/>
    </source>
</evidence>
<comment type="similarity">
    <text evidence="1">Belongs to the SorC transcriptional regulatory family.</text>
</comment>
<dbReference type="OrthoDB" id="58802at2"/>
<dbReference type="InterPro" id="IPR036388">
    <property type="entry name" value="WH-like_DNA-bd_sf"/>
</dbReference>
<dbReference type="Pfam" id="PF04198">
    <property type="entry name" value="Sugar-bind"/>
    <property type="match status" value="1"/>
</dbReference>
<dbReference type="EMBL" id="AZFU01000011">
    <property type="protein sequence ID" value="KRM05440.1"/>
    <property type="molecule type" value="Genomic_DNA"/>
</dbReference>